<evidence type="ECO:0000256" key="1">
    <source>
        <dbReference type="ARBA" id="ARBA00022679"/>
    </source>
</evidence>
<keyword evidence="1 3" id="KW-0808">Transferase</keyword>
<dbReference type="eggNOG" id="ENOG502QV7U">
    <property type="taxonomic scope" value="Eukaryota"/>
</dbReference>
<dbReference type="PANTHER" id="PTHR31625">
    <property type="match status" value="1"/>
</dbReference>
<dbReference type="STRING" id="981085.W9QR11"/>
<sequence>MAKILEVSRVPPFADSSDSHSDFSLPLTFCDTSWFKFPPVERLFFYSLPQPKQTFLDSTIPKLKNSLSLTLQHFLPLAGNLTWPRHSPKPIILYTPNDGVSLTVAESNAAQDFDFLSADHPREAASFHPFVPNLKVTETGASAISVQITLFPNRGFCIGVTCHHAVLDGKSTAMFMKSWAYICRSEKPGSLPDQLKPFFDRSVIRDPDGLDIFYVNQWLASTKHIDPNPFQFLPSLDVPSDLVRATFELTRADIAKLRQKVLSSWDKQEKLHLTSFALTLSYMAVGILTATEEDHKLAIKKQKVNLLFAVDYRNRLRPPVPENYFGNCVGLQGSYEDLREVFKDIHADQDALPVMAAKVSDLMKKLEEDVMEGAAEKFSKRQSEFAKGNMRVIAVAGSPRLGVYDVDFGWGKPNKVEVVSIDRTGAISMAESRDGSGGIEVGVVLKKSELDGFTSFFLAGLETHV</sequence>
<dbReference type="EMBL" id="KE343679">
    <property type="protein sequence ID" value="EXB38114.1"/>
    <property type="molecule type" value="Genomic_DNA"/>
</dbReference>
<dbReference type="Proteomes" id="UP000030645">
    <property type="component" value="Unassembled WGS sequence"/>
</dbReference>
<accession>W9QR11</accession>
<evidence type="ECO:0000313" key="3">
    <source>
        <dbReference type="EMBL" id="EXB38114.1"/>
    </source>
</evidence>
<protein>
    <submittedName>
        <fullName evidence="3">Agmatine coumaroyltransferase</fullName>
    </submittedName>
</protein>
<dbReference type="SUPFAM" id="SSF52777">
    <property type="entry name" value="CoA-dependent acyltransferases"/>
    <property type="match status" value="1"/>
</dbReference>
<evidence type="ECO:0000256" key="2">
    <source>
        <dbReference type="ARBA" id="ARBA00023315"/>
    </source>
</evidence>
<keyword evidence="2" id="KW-0012">Acyltransferase</keyword>
<dbReference type="InterPro" id="IPR051504">
    <property type="entry name" value="Plant_metabolite_acyltrans"/>
</dbReference>
<proteinExistence type="predicted"/>
<dbReference type="AlphaFoldDB" id="W9QR11"/>
<organism evidence="3 4">
    <name type="scientific">Morus notabilis</name>
    <dbReference type="NCBI Taxonomy" id="981085"/>
    <lineage>
        <taxon>Eukaryota</taxon>
        <taxon>Viridiplantae</taxon>
        <taxon>Streptophyta</taxon>
        <taxon>Embryophyta</taxon>
        <taxon>Tracheophyta</taxon>
        <taxon>Spermatophyta</taxon>
        <taxon>Magnoliopsida</taxon>
        <taxon>eudicotyledons</taxon>
        <taxon>Gunneridae</taxon>
        <taxon>Pentapetalae</taxon>
        <taxon>rosids</taxon>
        <taxon>fabids</taxon>
        <taxon>Rosales</taxon>
        <taxon>Moraceae</taxon>
        <taxon>Moreae</taxon>
        <taxon>Morus</taxon>
    </lineage>
</organism>
<dbReference type="Gene3D" id="3.30.559.10">
    <property type="entry name" value="Chloramphenicol acetyltransferase-like domain"/>
    <property type="match status" value="2"/>
</dbReference>
<keyword evidence="4" id="KW-1185">Reference proteome</keyword>
<evidence type="ECO:0000313" key="4">
    <source>
        <dbReference type="Proteomes" id="UP000030645"/>
    </source>
</evidence>
<name>W9QR11_9ROSA</name>
<reference evidence="4" key="1">
    <citation type="submission" date="2013-01" db="EMBL/GenBank/DDBJ databases">
        <title>Draft Genome Sequence of a Mulberry Tree, Morus notabilis C.K. Schneid.</title>
        <authorList>
            <person name="He N."/>
            <person name="Zhao S."/>
        </authorList>
    </citation>
    <scope>NUCLEOTIDE SEQUENCE</scope>
</reference>
<dbReference type="GO" id="GO:0016747">
    <property type="term" value="F:acyltransferase activity, transferring groups other than amino-acyl groups"/>
    <property type="evidence" value="ECO:0007669"/>
    <property type="project" value="UniProtKB-ARBA"/>
</dbReference>
<gene>
    <name evidence="3" type="ORF">L484_021036</name>
</gene>
<dbReference type="Pfam" id="PF02458">
    <property type="entry name" value="Transferase"/>
    <property type="match status" value="1"/>
</dbReference>
<dbReference type="InterPro" id="IPR023213">
    <property type="entry name" value="CAT-like_dom_sf"/>
</dbReference>